<dbReference type="Proteomes" id="UP001202922">
    <property type="component" value="Unassembled WGS sequence"/>
</dbReference>
<evidence type="ECO:0000313" key="3">
    <source>
        <dbReference type="Proteomes" id="UP001202922"/>
    </source>
</evidence>
<proteinExistence type="predicted"/>
<evidence type="ECO:0000259" key="1">
    <source>
        <dbReference type="Pfam" id="PF03551"/>
    </source>
</evidence>
<dbReference type="Pfam" id="PF03551">
    <property type="entry name" value="PadR"/>
    <property type="match status" value="1"/>
</dbReference>
<keyword evidence="3" id="KW-1185">Reference proteome</keyword>
<dbReference type="InterPro" id="IPR036388">
    <property type="entry name" value="WH-like_DNA-bd_sf"/>
</dbReference>
<evidence type="ECO:0000313" key="2">
    <source>
        <dbReference type="EMBL" id="MCH6470245.1"/>
    </source>
</evidence>
<dbReference type="InterPro" id="IPR005149">
    <property type="entry name" value="Tscrpt_reg_PadR_N"/>
</dbReference>
<sequence>MGTYLRLTPALRSVLTCFLESDGAQWGLLISSKSGKPTGTVYPLLERLERAGFVTSFWEDETGRPGPRRRLYSLLPEGREWAMERLGR</sequence>
<dbReference type="EMBL" id="JAKZBV010000001">
    <property type="protein sequence ID" value="MCH6470245.1"/>
    <property type="molecule type" value="Genomic_DNA"/>
</dbReference>
<feature type="domain" description="Transcription regulator PadR N-terminal" evidence="1">
    <location>
        <begin position="38"/>
        <end position="80"/>
    </location>
</feature>
<dbReference type="SUPFAM" id="SSF46785">
    <property type="entry name" value="Winged helix' DNA-binding domain"/>
    <property type="match status" value="1"/>
</dbReference>
<reference evidence="2 3" key="1">
    <citation type="submission" date="2022-03" db="EMBL/GenBank/DDBJ databases">
        <title>Sinomonas sp. isolated from a soil.</title>
        <authorList>
            <person name="Han J."/>
            <person name="Kim D.-U."/>
        </authorList>
    </citation>
    <scope>NUCLEOTIDE SEQUENCE [LARGE SCALE GENOMIC DNA]</scope>
    <source>
        <strain evidence="2 3">5-5</strain>
    </source>
</reference>
<protein>
    <submittedName>
        <fullName evidence="2">PadR family transcriptional regulator</fullName>
    </submittedName>
</protein>
<dbReference type="InterPro" id="IPR036390">
    <property type="entry name" value="WH_DNA-bd_sf"/>
</dbReference>
<gene>
    <name evidence="2" type="ORF">L0M17_09695</name>
</gene>
<name>A0ABS9U1Q5_9MICC</name>
<dbReference type="RefSeq" id="WP_241053763.1">
    <property type="nucleotide sequence ID" value="NZ_JAKZBV010000001.1"/>
</dbReference>
<accession>A0ABS9U1Q5</accession>
<comment type="caution">
    <text evidence="2">The sequence shown here is derived from an EMBL/GenBank/DDBJ whole genome shotgun (WGS) entry which is preliminary data.</text>
</comment>
<dbReference type="Gene3D" id="1.10.10.10">
    <property type="entry name" value="Winged helix-like DNA-binding domain superfamily/Winged helix DNA-binding domain"/>
    <property type="match status" value="1"/>
</dbReference>
<organism evidence="2 3">
    <name type="scientific">Sinomonas terrae</name>
    <dbReference type="NCBI Taxonomy" id="2908838"/>
    <lineage>
        <taxon>Bacteria</taxon>
        <taxon>Bacillati</taxon>
        <taxon>Actinomycetota</taxon>
        <taxon>Actinomycetes</taxon>
        <taxon>Micrococcales</taxon>
        <taxon>Micrococcaceae</taxon>
        <taxon>Sinomonas</taxon>
    </lineage>
</organism>